<dbReference type="RefSeq" id="WP_275667555.1">
    <property type="nucleotide sequence ID" value="NZ_PHNE01000002.1"/>
</dbReference>
<evidence type="ECO:0000313" key="2">
    <source>
        <dbReference type="Proteomes" id="UP000237865"/>
    </source>
</evidence>
<gene>
    <name evidence="1" type="ORF">ELUCI_v1c05120</name>
</gene>
<keyword evidence="2" id="KW-1185">Reference proteome</keyword>
<organism evidence="1 2">
    <name type="scientific">Williamsoniiplasma lucivorax</name>
    <dbReference type="NCBI Taxonomy" id="209274"/>
    <lineage>
        <taxon>Bacteria</taxon>
        <taxon>Bacillati</taxon>
        <taxon>Mycoplasmatota</taxon>
        <taxon>Mollicutes</taxon>
        <taxon>Entomoplasmatales</taxon>
        <taxon>Williamsoniiplasma</taxon>
    </lineage>
</organism>
<protein>
    <submittedName>
        <fullName evidence="1">Uncharacterized protein</fullName>
    </submittedName>
</protein>
<dbReference type="AlphaFoldDB" id="A0A2S5RDN0"/>
<comment type="caution">
    <text evidence="1">The sequence shown here is derived from an EMBL/GenBank/DDBJ whole genome shotgun (WGS) entry which is preliminary data.</text>
</comment>
<dbReference type="STRING" id="1399797.GCA_000518285_00314"/>
<evidence type="ECO:0000313" key="1">
    <source>
        <dbReference type="EMBL" id="PPE05420.1"/>
    </source>
</evidence>
<dbReference type="EMBL" id="PHNE01000002">
    <property type="protein sequence ID" value="PPE05420.1"/>
    <property type="molecule type" value="Genomic_DNA"/>
</dbReference>
<dbReference type="Proteomes" id="UP000237865">
    <property type="component" value="Unassembled WGS sequence"/>
</dbReference>
<accession>A0A2S5RDN0</accession>
<proteinExistence type="predicted"/>
<sequence>MKDKNNLVEIITKEQAREIKQRLENGEFELEANSDNELEME</sequence>
<reference evidence="1 2" key="1">
    <citation type="submission" date="2017-11" db="EMBL/GenBank/DDBJ databases">
        <title>Genome sequence of Entomoplasma lucivorax PIPN-2 (ATCC 49196).</title>
        <authorList>
            <person name="Lo W.-S."/>
            <person name="Gasparich G.E."/>
            <person name="Kuo C.-H."/>
        </authorList>
    </citation>
    <scope>NUCLEOTIDE SEQUENCE [LARGE SCALE GENOMIC DNA]</scope>
    <source>
        <strain evidence="1 2">PIPN-2</strain>
    </source>
</reference>
<name>A0A2S5RDN0_9MOLU</name>